<dbReference type="AlphaFoldDB" id="A0A0A2CBH8"/>
<proteinExistence type="predicted"/>
<keyword evidence="2" id="KW-0347">Helicase</keyword>
<gene>
    <name evidence="5" type="ORF">EV03_0153</name>
</gene>
<feature type="domain" description="PD-(D/E)XK endonuclease-like" evidence="4">
    <location>
        <begin position="106"/>
        <end position="262"/>
    </location>
</feature>
<keyword evidence="2" id="KW-0067">ATP-binding</keyword>
<evidence type="ECO:0000313" key="5">
    <source>
        <dbReference type="EMBL" id="KGG22260.1"/>
    </source>
</evidence>
<keyword evidence="1" id="KW-0227">DNA damage</keyword>
<dbReference type="EMBL" id="JNAX01000003">
    <property type="protein sequence ID" value="KGG22260.1"/>
    <property type="molecule type" value="Genomic_DNA"/>
</dbReference>
<dbReference type="InterPro" id="IPR038726">
    <property type="entry name" value="PDDEXK_AddAB-type"/>
</dbReference>
<organism evidence="5 6">
    <name type="scientific">Prochlorococcus marinus str. PAC1</name>
    <dbReference type="NCBI Taxonomy" id="59924"/>
    <lineage>
        <taxon>Bacteria</taxon>
        <taxon>Bacillati</taxon>
        <taxon>Cyanobacteriota</taxon>
        <taxon>Cyanophyceae</taxon>
        <taxon>Synechococcales</taxon>
        <taxon>Prochlorococcaceae</taxon>
        <taxon>Prochlorococcus</taxon>
    </lineage>
</organism>
<protein>
    <recommendedName>
        <fullName evidence="4">PD-(D/E)XK endonuclease-like domain-containing protein</fullName>
    </recommendedName>
</protein>
<dbReference type="Pfam" id="PF12705">
    <property type="entry name" value="PDDEXK_1"/>
    <property type="match status" value="1"/>
</dbReference>
<sequence length="286" mass="33435">MIDLKRNSKKIPIEATGLRSRKSSLYEPNQKEDFKISRGRFSNFLTCQRCFYLDRVRGLDPPGTPGWTLNDTTDLLLKKEFDYCRQKQIPHRIFASNGLSHVVPFDHPEIDNWRNSLNRGLMHRYKDTGIILTGGVDDIWQDTITEQLIIVDYKSQAKNGRVDKKDYLEDPFHEGYKIQMDFYAYLLSGMGFSVHPTSYFLVCNAKRDEDEFNKTMRFDEYLVPYKWSNDWIESRLDEMVALMNQLEVPESNHSCKNCAYADQYSKIIFSGNTSQKEITQGTLPLF</sequence>
<dbReference type="RefSeq" id="WP_036904273.1">
    <property type="nucleotide sequence ID" value="NZ_CP138967.1"/>
</dbReference>
<evidence type="ECO:0000256" key="2">
    <source>
        <dbReference type="ARBA" id="ARBA00022806"/>
    </source>
</evidence>
<reference evidence="6" key="1">
    <citation type="journal article" date="2014" name="Sci. Data">
        <title>Genomes of diverse isolates of the marine cyanobacterium Prochlorococcus.</title>
        <authorList>
            <person name="Biller S."/>
            <person name="Berube P."/>
            <person name="Thompson J."/>
            <person name="Kelly L."/>
            <person name="Roggensack S."/>
            <person name="Awad L."/>
            <person name="Roache-Johnson K."/>
            <person name="Ding H."/>
            <person name="Giovannoni S.J."/>
            <person name="Moore L.R."/>
            <person name="Chisholm S.W."/>
        </authorList>
    </citation>
    <scope>NUCLEOTIDE SEQUENCE [LARGE SCALE GENOMIC DNA]</scope>
    <source>
        <strain evidence="6">PAC1</strain>
    </source>
</reference>
<accession>A0A0A2CBH8</accession>
<evidence type="ECO:0000313" key="6">
    <source>
        <dbReference type="Proteomes" id="UP000030392"/>
    </source>
</evidence>
<comment type="caution">
    <text evidence="5">The sequence shown here is derived from an EMBL/GenBank/DDBJ whole genome shotgun (WGS) entry which is preliminary data.</text>
</comment>
<evidence type="ECO:0000256" key="1">
    <source>
        <dbReference type="ARBA" id="ARBA00022763"/>
    </source>
</evidence>
<dbReference type="GO" id="GO:0004386">
    <property type="term" value="F:helicase activity"/>
    <property type="evidence" value="ECO:0007669"/>
    <property type="project" value="UniProtKB-KW"/>
</dbReference>
<evidence type="ECO:0000256" key="3">
    <source>
        <dbReference type="ARBA" id="ARBA00023204"/>
    </source>
</evidence>
<evidence type="ECO:0000259" key="4">
    <source>
        <dbReference type="Pfam" id="PF12705"/>
    </source>
</evidence>
<dbReference type="GO" id="GO:0006281">
    <property type="term" value="P:DNA repair"/>
    <property type="evidence" value="ECO:0007669"/>
    <property type="project" value="UniProtKB-KW"/>
</dbReference>
<keyword evidence="3" id="KW-0234">DNA repair</keyword>
<dbReference type="InterPro" id="IPR011604">
    <property type="entry name" value="PDDEXK-like_dom_sf"/>
</dbReference>
<dbReference type="Proteomes" id="UP000030392">
    <property type="component" value="Unassembled WGS sequence"/>
</dbReference>
<name>A0A0A2CBH8_PROMR</name>
<keyword evidence="2" id="KW-0547">Nucleotide-binding</keyword>
<dbReference type="Gene3D" id="3.90.320.10">
    <property type="match status" value="1"/>
</dbReference>
<keyword evidence="2" id="KW-0378">Hydrolase</keyword>